<dbReference type="InterPro" id="IPR050406">
    <property type="entry name" value="FGGY_Carb_Kinase"/>
</dbReference>
<gene>
    <name evidence="6" type="ORF">TUM18999_17910</name>
</gene>
<evidence type="ECO:0000313" key="7">
    <source>
        <dbReference type="Proteomes" id="UP000509383"/>
    </source>
</evidence>
<dbReference type="SUPFAM" id="SSF53067">
    <property type="entry name" value="Actin-like ATPase domain"/>
    <property type="match status" value="2"/>
</dbReference>
<comment type="similarity">
    <text evidence="1">Belongs to the FGGY kinase family.</text>
</comment>
<sequence>MLRSGSAATACPQNKNKESTVSEKSYLLAIDNGTQSVRALLFDLDGNLVGKGKVPLEAYYSRQPGWAEQDPEYYWSSLAEACRLLWESVDIDRSLIRGVSVTTQRGTVINVDEQGQPLRPAIIWLDQRRAEVEGRIKGPWGWLFRLLRIEGTVDYFRAQAEVNWVSQHQPDIWQRTHKVLLLSGFLTHRLCGRYVDSVACQVAYLPFDYKRLDWASPKDWKWQAMPVRREQLPDLFKPGERLGSISAEASRLTGIPEGLPLIAAGADKACEVMGSGGVEPDTACLSYGTTATINTTRRSYLETIPLIPPYPAAIPDHFNTEVMIYRGFWMVSWFKQEFGLREMQRAKELGVEPEALFDELVDSVPPGSMGLMLQPYWTPGIREPGLEAKGSIIGFGDVHTRAHIYRAILEGLAYALRQGKERIEKRSGTPIRRLRVSGGGSQSDAAMQLTADIFGLPAERPHVYETSGLGAAIDCAVGLGLHPDFPTAIRAMTRVGQVFHPDPQAQRTYERLYQGVYQRMYRQLKPLYHKIREITGYPA</sequence>
<evidence type="ECO:0000259" key="4">
    <source>
        <dbReference type="Pfam" id="PF00370"/>
    </source>
</evidence>
<keyword evidence="3 6" id="KW-0418">Kinase</keyword>
<evidence type="ECO:0000256" key="2">
    <source>
        <dbReference type="ARBA" id="ARBA00022679"/>
    </source>
</evidence>
<dbReference type="InterPro" id="IPR018485">
    <property type="entry name" value="FGGY_C"/>
</dbReference>
<dbReference type="InterPro" id="IPR018484">
    <property type="entry name" value="FGGY_N"/>
</dbReference>
<dbReference type="EMBL" id="AP023189">
    <property type="protein sequence ID" value="BCG23600.1"/>
    <property type="molecule type" value="Genomic_DNA"/>
</dbReference>
<dbReference type="PANTHER" id="PTHR43095:SF5">
    <property type="entry name" value="XYLULOSE KINASE"/>
    <property type="match status" value="1"/>
</dbReference>
<dbReference type="PIRSF" id="PIRSF000538">
    <property type="entry name" value="GlpK"/>
    <property type="match status" value="1"/>
</dbReference>
<keyword evidence="2" id="KW-0808">Transferase</keyword>
<dbReference type="PANTHER" id="PTHR43095">
    <property type="entry name" value="SUGAR KINASE"/>
    <property type="match status" value="1"/>
</dbReference>
<feature type="domain" description="Carbohydrate kinase FGGY N-terminal" evidence="4">
    <location>
        <begin position="26"/>
        <end position="274"/>
    </location>
</feature>
<evidence type="ECO:0000313" key="6">
    <source>
        <dbReference type="EMBL" id="BCG23600.1"/>
    </source>
</evidence>
<dbReference type="InterPro" id="IPR043129">
    <property type="entry name" value="ATPase_NBD"/>
</dbReference>
<dbReference type="Pfam" id="PF02782">
    <property type="entry name" value="FGGY_C"/>
    <property type="match status" value="1"/>
</dbReference>
<dbReference type="KEGG" id="ptw:TUM18999_17910"/>
<reference evidence="6 7" key="1">
    <citation type="submission" date="2020-05" db="EMBL/GenBank/DDBJ databases">
        <title>Characterization of novel class B3 metallo-beta-lactamase from novel Pseudomonas species.</title>
        <authorList>
            <person name="Yamada K."/>
            <person name="Aoki K."/>
            <person name="Ishii Y."/>
        </authorList>
    </citation>
    <scope>NUCLEOTIDE SEQUENCE [LARGE SCALE GENOMIC DNA]</scope>
    <source>
        <strain evidence="6 7">TUM18999</strain>
    </source>
</reference>
<protein>
    <submittedName>
        <fullName evidence="6">Carbohydrate kinase</fullName>
    </submittedName>
</protein>
<dbReference type="GO" id="GO:0016301">
    <property type="term" value="F:kinase activity"/>
    <property type="evidence" value="ECO:0007669"/>
    <property type="project" value="UniProtKB-KW"/>
</dbReference>
<accession>A0A6J4E1S8</accession>
<name>A0A6J4E1S8_9PSED</name>
<organism evidence="6 7">
    <name type="scientific">Pseudomonas tohonis</name>
    <dbReference type="NCBI Taxonomy" id="2725477"/>
    <lineage>
        <taxon>Bacteria</taxon>
        <taxon>Pseudomonadati</taxon>
        <taxon>Pseudomonadota</taxon>
        <taxon>Gammaproteobacteria</taxon>
        <taxon>Pseudomonadales</taxon>
        <taxon>Pseudomonadaceae</taxon>
        <taxon>Pseudomonas</taxon>
    </lineage>
</organism>
<dbReference type="Gene3D" id="3.30.420.40">
    <property type="match status" value="2"/>
</dbReference>
<feature type="domain" description="Carbohydrate kinase FGGY C-terminal" evidence="5">
    <location>
        <begin position="285"/>
        <end position="477"/>
    </location>
</feature>
<dbReference type="AlphaFoldDB" id="A0A6J4E1S8"/>
<dbReference type="Pfam" id="PF00370">
    <property type="entry name" value="FGGY_N"/>
    <property type="match status" value="1"/>
</dbReference>
<dbReference type="CDD" id="cd07779">
    <property type="entry name" value="ASKHA_NBD_FGGY_YgcE-like"/>
    <property type="match status" value="1"/>
</dbReference>
<dbReference type="Proteomes" id="UP000509383">
    <property type="component" value="Chromosome"/>
</dbReference>
<evidence type="ECO:0000259" key="5">
    <source>
        <dbReference type="Pfam" id="PF02782"/>
    </source>
</evidence>
<dbReference type="InterPro" id="IPR000577">
    <property type="entry name" value="Carb_kinase_FGGY"/>
</dbReference>
<evidence type="ECO:0000256" key="1">
    <source>
        <dbReference type="ARBA" id="ARBA00009156"/>
    </source>
</evidence>
<proteinExistence type="inferred from homology"/>
<dbReference type="GO" id="GO:0005975">
    <property type="term" value="P:carbohydrate metabolic process"/>
    <property type="evidence" value="ECO:0007669"/>
    <property type="project" value="InterPro"/>
</dbReference>
<evidence type="ECO:0000256" key="3">
    <source>
        <dbReference type="ARBA" id="ARBA00022777"/>
    </source>
</evidence>